<reference evidence="1" key="1">
    <citation type="journal article" date="2020" name="Stud. Mycol.">
        <title>101 Dothideomycetes genomes: a test case for predicting lifestyles and emergence of pathogens.</title>
        <authorList>
            <person name="Haridas S."/>
            <person name="Albert R."/>
            <person name="Binder M."/>
            <person name="Bloem J."/>
            <person name="Labutti K."/>
            <person name="Salamov A."/>
            <person name="Andreopoulos B."/>
            <person name="Baker S."/>
            <person name="Barry K."/>
            <person name="Bills G."/>
            <person name="Bluhm B."/>
            <person name="Cannon C."/>
            <person name="Castanera R."/>
            <person name="Culley D."/>
            <person name="Daum C."/>
            <person name="Ezra D."/>
            <person name="Gonzalez J."/>
            <person name="Henrissat B."/>
            <person name="Kuo A."/>
            <person name="Liang C."/>
            <person name="Lipzen A."/>
            <person name="Lutzoni F."/>
            <person name="Magnuson J."/>
            <person name="Mondo S."/>
            <person name="Nolan M."/>
            <person name="Ohm R."/>
            <person name="Pangilinan J."/>
            <person name="Park H.-J."/>
            <person name="Ramirez L."/>
            <person name="Alfaro M."/>
            <person name="Sun H."/>
            <person name="Tritt A."/>
            <person name="Yoshinaga Y."/>
            <person name="Zwiers L.-H."/>
            <person name="Turgeon B."/>
            <person name="Goodwin S."/>
            <person name="Spatafora J."/>
            <person name="Crous P."/>
            <person name="Grigoriev I."/>
        </authorList>
    </citation>
    <scope>NUCLEOTIDE SEQUENCE</scope>
    <source>
        <strain evidence="1">ATCC 200398</strain>
    </source>
</reference>
<organism evidence="1 2">
    <name type="scientific">Lindgomyces ingoldianus</name>
    <dbReference type="NCBI Taxonomy" id="673940"/>
    <lineage>
        <taxon>Eukaryota</taxon>
        <taxon>Fungi</taxon>
        <taxon>Dikarya</taxon>
        <taxon>Ascomycota</taxon>
        <taxon>Pezizomycotina</taxon>
        <taxon>Dothideomycetes</taxon>
        <taxon>Pleosporomycetidae</taxon>
        <taxon>Pleosporales</taxon>
        <taxon>Lindgomycetaceae</taxon>
        <taxon>Lindgomyces</taxon>
    </lineage>
</organism>
<proteinExistence type="predicted"/>
<evidence type="ECO:0000313" key="2">
    <source>
        <dbReference type="Proteomes" id="UP000799755"/>
    </source>
</evidence>
<evidence type="ECO:0000313" key="1">
    <source>
        <dbReference type="EMBL" id="KAF2474405.1"/>
    </source>
</evidence>
<dbReference type="Proteomes" id="UP000799755">
    <property type="component" value="Unassembled WGS sequence"/>
</dbReference>
<name>A0ACB6R5P0_9PLEO</name>
<dbReference type="EMBL" id="MU003498">
    <property type="protein sequence ID" value="KAF2474405.1"/>
    <property type="molecule type" value="Genomic_DNA"/>
</dbReference>
<protein>
    <submittedName>
        <fullName evidence="1">Uncharacterized protein</fullName>
    </submittedName>
</protein>
<comment type="caution">
    <text evidence="1">The sequence shown here is derived from an EMBL/GenBank/DDBJ whole genome shotgun (WGS) entry which is preliminary data.</text>
</comment>
<gene>
    <name evidence="1" type="ORF">BDR25DRAFT_351947</name>
</gene>
<sequence>MPLSGFVKLYAYDYDNNASVHSDNASDHGDVAPDYRVTTANRIPTAFGSIAFPAPLQSPSFTSSPLFSAVVPRDRVTK</sequence>
<keyword evidence="2" id="KW-1185">Reference proteome</keyword>
<accession>A0ACB6R5P0</accession>